<evidence type="ECO:0000313" key="15">
    <source>
        <dbReference type="Proteomes" id="UP000246991"/>
    </source>
</evidence>
<evidence type="ECO:0000256" key="1">
    <source>
        <dbReference type="ARBA" id="ARBA00001973"/>
    </source>
</evidence>
<evidence type="ECO:0000256" key="7">
    <source>
        <dbReference type="ARBA" id="ARBA00023010"/>
    </source>
</evidence>
<organism evidence="14 15">
    <name type="scientific">Tuber magnatum</name>
    <name type="common">white Piedmont truffle</name>
    <dbReference type="NCBI Taxonomy" id="42249"/>
    <lineage>
        <taxon>Eukaryota</taxon>
        <taxon>Fungi</taxon>
        <taxon>Dikarya</taxon>
        <taxon>Ascomycota</taxon>
        <taxon>Pezizomycotina</taxon>
        <taxon>Pezizomycetes</taxon>
        <taxon>Pezizales</taxon>
        <taxon>Tuberaceae</taxon>
        <taxon>Tuber</taxon>
    </lineage>
</organism>
<evidence type="ECO:0000256" key="13">
    <source>
        <dbReference type="SAM" id="MobiDB-lite"/>
    </source>
</evidence>
<dbReference type="OrthoDB" id="7481291at2759"/>
<comment type="subcellular location">
    <subcellularLocation>
        <location evidence="2">Mitochondrion inner membrane</location>
        <topology evidence="2">Single-pass type II membrane protein</topology>
        <orientation evidence="2">Intermembrane side</orientation>
    </subcellularLocation>
</comment>
<dbReference type="GO" id="GO:0005758">
    <property type="term" value="C:mitochondrial intermembrane space"/>
    <property type="evidence" value="ECO:0007669"/>
    <property type="project" value="TreeGrafter"/>
</dbReference>
<evidence type="ECO:0000256" key="8">
    <source>
        <dbReference type="ARBA" id="ARBA00023128"/>
    </source>
</evidence>
<dbReference type="PROSITE" id="PS51808">
    <property type="entry name" value="CHCH"/>
    <property type="match status" value="1"/>
</dbReference>
<evidence type="ECO:0000313" key="14">
    <source>
        <dbReference type="EMBL" id="PWW73951.1"/>
    </source>
</evidence>
<evidence type="ECO:0000256" key="6">
    <source>
        <dbReference type="ARBA" id="ARBA00023002"/>
    </source>
</evidence>
<accession>A0A317SL73</accession>
<dbReference type="PANTHER" id="PTHR21622">
    <property type="entry name" value="COILED-COIL-HELIX-COILED-COIL-HELIX DOMAIN CONTAINING 4"/>
    <property type="match status" value="1"/>
</dbReference>
<evidence type="ECO:0000256" key="3">
    <source>
        <dbReference type="ARBA" id="ARBA00013714"/>
    </source>
</evidence>
<proteinExistence type="predicted"/>
<dbReference type="Gene3D" id="1.10.287.2900">
    <property type="match status" value="1"/>
</dbReference>
<dbReference type="Proteomes" id="UP000246991">
    <property type="component" value="Unassembled WGS sequence"/>
</dbReference>
<sequence length="241" mass="26199">MSALRPASRSFMGRQILSTPVRPAVPALLRNNRSLFTAAPTKRRSSFKSFVARWAVAGGLIYAYTTSNVFADEPKCLFPRSVLARLNWIGTDRALVVQDELKTISPEDQDRPKSLLPEKGGKLERLQGSDAEGHRLLTADEARGGSERRNIESAESAPGSGSPEDLEAEAGQEGAFNPETGEINWDCPCLGGMAHGPCGEEFKAAFSCFVFSKEDPKGVDCVEKFRGMQTCFQKVSCSFTG</sequence>
<evidence type="ECO:0000256" key="4">
    <source>
        <dbReference type="ARBA" id="ARBA00022448"/>
    </source>
</evidence>
<evidence type="ECO:0000256" key="12">
    <source>
        <dbReference type="ARBA" id="ARBA00033150"/>
    </source>
</evidence>
<comment type="caution">
    <text evidence="14">The sequence shown here is derived from an EMBL/GenBank/DDBJ whole genome shotgun (WGS) entry which is preliminary data.</text>
</comment>
<feature type="compositionally biased region" description="Basic and acidic residues" evidence="13">
    <location>
        <begin position="119"/>
        <end position="152"/>
    </location>
</feature>
<evidence type="ECO:0000256" key="9">
    <source>
        <dbReference type="ARBA" id="ARBA00023157"/>
    </source>
</evidence>
<keyword evidence="9" id="KW-1015">Disulfide bond</keyword>
<comment type="function">
    <text evidence="11">Required for the import and folding of small cysteine-containing proteins (small Tim) in the mitochondrial intermembrane space (IMS). Forms a redox cycle with ERV1 that involves a disulfide relay system. Precursor proteins to be imported into the IMS are translocated in their reduced form into the mitochondria. The oxidized form of MIA40 forms a transient intermolecular disulfide bridge with the reduced precursor protein, resulting in oxidation of the precursor protein that now contains an intramolecular disulfide bond and is able to undergo folding in the IMS.</text>
</comment>
<keyword evidence="8" id="KW-0496">Mitochondrion</keyword>
<evidence type="ECO:0000256" key="10">
    <source>
        <dbReference type="ARBA" id="ARBA00023284"/>
    </source>
</evidence>
<keyword evidence="6" id="KW-0560">Oxidoreductase</keyword>
<dbReference type="STRING" id="42249.A0A317SL73"/>
<keyword evidence="4" id="KW-0813">Transport</keyword>
<dbReference type="GO" id="GO:0015035">
    <property type="term" value="F:protein-disulfide reductase activity"/>
    <property type="evidence" value="ECO:0007669"/>
    <property type="project" value="InterPro"/>
</dbReference>
<dbReference type="PANTHER" id="PTHR21622:SF0">
    <property type="entry name" value="COILED-COIL-HELIX-COILED-COIL-HELIX DOMAIN CONTAINING 4"/>
    <property type="match status" value="1"/>
</dbReference>
<reference evidence="14 15" key="1">
    <citation type="submission" date="2018-03" db="EMBL/GenBank/DDBJ databases">
        <title>Genomes of Pezizomycetes fungi and the evolution of truffles.</title>
        <authorList>
            <person name="Murat C."/>
            <person name="Payen T."/>
            <person name="Noel B."/>
            <person name="Kuo A."/>
            <person name="Martin F.M."/>
        </authorList>
    </citation>
    <scope>NUCLEOTIDE SEQUENCE [LARGE SCALE GENOMIC DNA]</scope>
    <source>
        <strain evidence="14">091103-1</strain>
    </source>
</reference>
<keyword evidence="5" id="KW-0653">Protein transport</keyword>
<evidence type="ECO:0000256" key="11">
    <source>
        <dbReference type="ARBA" id="ARBA00024980"/>
    </source>
</evidence>
<feature type="region of interest" description="Disordered" evidence="13">
    <location>
        <begin position="106"/>
        <end position="172"/>
    </location>
</feature>
<keyword evidence="15" id="KW-1185">Reference proteome</keyword>
<dbReference type="AlphaFoldDB" id="A0A317SL73"/>
<comment type="cofactor">
    <cofactor evidence="1">
        <name>Cu(2+)</name>
        <dbReference type="ChEBI" id="CHEBI:29036"/>
    </cofactor>
</comment>
<dbReference type="InterPro" id="IPR039289">
    <property type="entry name" value="CHCHD4"/>
</dbReference>
<gene>
    <name evidence="14" type="ORF">C7212DRAFT_353564</name>
</gene>
<evidence type="ECO:0000256" key="2">
    <source>
        <dbReference type="ARBA" id="ARBA00004164"/>
    </source>
</evidence>
<dbReference type="GO" id="GO:0045041">
    <property type="term" value="P:protein import into mitochondrial intermembrane space"/>
    <property type="evidence" value="ECO:0007669"/>
    <property type="project" value="InterPro"/>
</dbReference>
<name>A0A317SL73_9PEZI</name>
<evidence type="ECO:0000256" key="5">
    <source>
        <dbReference type="ARBA" id="ARBA00022927"/>
    </source>
</evidence>
<dbReference type="EMBL" id="PYWC01000070">
    <property type="protein sequence ID" value="PWW73951.1"/>
    <property type="molecule type" value="Genomic_DNA"/>
</dbReference>
<protein>
    <recommendedName>
        <fullName evidence="3">Mitochondrial intermembrane space import and assembly protein 40</fullName>
    </recommendedName>
    <alternativeName>
        <fullName evidence="12">Mitochondrial import inner membrane translocase TIM40</fullName>
    </alternativeName>
</protein>
<keyword evidence="7" id="KW-0811">Translocation</keyword>
<keyword evidence="10" id="KW-0676">Redox-active center</keyword>
<dbReference type="GO" id="GO:0005743">
    <property type="term" value="C:mitochondrial inner membrane"/>
    <property type="evidence" value="ECO:0007669"/>
    <property type="project" value="UniProtKB-SubCell"/>
</dbReference>